<evidence type="ECO:0000256" key="1">
    <source>
        <dbReference type="ARBA" id="ARBA00010165"/>
    </source>
</evidence>
<dbReference type="KEGG" id="pabs:JIR001_28050"/>
<keyword evidence="3 7" id="KW-0808">Transferase</keyword>
<comment type="pathway">
    <text evidence="7">Amino-acid biosynthesis; L-methionine biosynthesis via salvage pathway; S-methyl-5-thio-alpha-D-ribose 1-phosphate from S-methyl-5'-thioadenosine (hydrolase route): step 2/2.</text>
</comment>
<dbReference type="GO" id="GO:0005524">
    <property type="term" value="F:ATP binding"/>
    <property type="evidence" value="ECO:0007669"/>
    <property type="project" value="UniProtKB-UniRule"/>
</dbReference>
<evidence type="ECO:0000256" key="5">
    <source>
        <dbReference type="ARBA" id="ARBA00022777"/>
    </source>
</evidence>
<dbReference type="EC" id="2.7.1.100" evidence="7"/>
<dbReference type="Gene3D" id="3.90.1200.10">
    <property type="match status" value="1"/>
</dbReference>
<sequence length="406" mass="46734">MSNYHPLTEAEAVQYARSVPGLFSEGAVLTSREIGDGNLNLVFHIREEGREKGVILKQALPYARVVGESWPLTLDRARIESEALQVQAKLAEGLVPRVYRYDPDLALTIMEDLTDHIVMRKGLIARQQYPYFAEHMARFLARTLFFTSDFYVDRQEKKEWVRRFLNPQMCDITEGLVFTDPYYDAETNSFNPLIRDEVEAIWRDDALKREIAELKEAFMTQAQALVHGDLHTGSIMVTETSTKVIDPEFAYYGPMGFDIGALFANLLLSYASHEGHTVDREVRIAYQEWLLETIETIWNRFEEQFSALWQEHVKDEMWRVPGYWERFLSRVLQDSAGFAGCKMLRRVIGLAPVADLETIEDPQVRAEAEVLALHIGQALINRRKTLETIGQLTAWVREVAKEKVVK</sequence>
<keyword evidence="4 7" id="KW-0547">Nucleotide-binding</keyword>
<dbReference type="InterPro" id="IPR011009">
    <property type="entry name" value="Kinase-like_dom_sf"/>
</dbReference>
<comment type="subunit">
    <text evidence="2 7">Homodimer.</text>
</comment>
<name>A0A8D5UGK8_9BACL</name>
<dbReference type="EMBL" id="AP024601">
    <property type="protein sequence ID" value="BCU83022.1"/>
    <property type="molecule type" value="Genomic_DNA"/>
</dbReference>
<comment type="catalytic activity">
    <reaction evidence="7">
        <text>5-(methylsulfanyl)-D-ribose + ATP = 5-(methylsulfanyl)-alpha-D-ribose 1-phosphate + ADP + H(+)</text>
        <dbReference type="Rhea" id="RHEA:22312"/>
        <dbReference type="ChEBI" id="CHEBI:15378"/>
        <dbReference type="ChEBI" id="CHEBI:30616"/>
        <dbReference type="ChEBI" id="CHEBI:58533"/>
        <dbReference type="ChEBI" id="CHEBI:78440"/>
        <dbReference type="ChEBI" id="CHEBI:456216"/>
        <dbReference type="EC" id="2.7.1.100"/>
    </reaction>
</comment>
<protein>
    <recommendedName>
        <fullName evidence="7">Methylthioribose kinase</fullName>
        <shortName evidence="7">MTR kinase</shortName>
        <ecNumber evidence="7">2.7.1.100</ecNumber>
    </recommendedName>
</protein>
<evidence type="ECO:0000256" key="3">
    <source>
        <dbReference type="ARBA" id="ARBA00022679"/>
    </source>
</evidence>
<evidence type="ECO:0000256" key="2">
    <source>
        <dbReference type="ARBA" id="ARBA00011738"/>
    </source>
</evidence>
<comment type="similarity">
    <text evidence="1 7">Belongs to the methylthioribose kinase family.</text>
</comment>
<dbReference type="NCBIfam" id="TIGR01767">
    <property type="entry name" value="MTRK"/>
    <property type="match status" value="1"/>
</dbReference>
<evidence type="ECO:0000259" key="8">
    <source>
        <dbReference type="Pfam" id="PF01636"/>
    </source>
</evidence>
<keyword evidence="7" id="KW-0028">Amino-acid biosynthesis</keyword>
<keyword evidence="7" id="KW-0486">Methionine biosynthesis</keyword>
<dbReference type="AlphaFoldDB" id="A0A8D5UGK8"/>
<dbReference type="SUPFAM" id="SSF56112">
    <property type="entry name" value="Protein kinase-like (PK-like)"/>
    <property type="match status" value="1"/>
</dbReference>
<accession>A0A8D5UGK8</accession>
<dbReference type="Pfam" id="PF01636">
    <property type="entry name" value="APH"/>
    <property type="match status" value="1"/>
</dbReference>
<organism evidence="9 10">
    <name type="scientific">Polycladomyces abyssicola</name>
    <dbReference type="NCBI Taxonomy" id="1125966"/>
    <lineage>
        <taxon>Bacteria</taxon>
        <taxon>Bacillati</taxon>
        <taxon>Bacillota</taxon>
        <taxon>Bacilli</taxon>
        <taxon>Bacillales</taxon>
        <taxon>Thermoactinomycetaceae</taxon>
        <taxon>Polycladomyces</taxon>
    </lineage>
</organism>
<feature type="binding site" evidence="7">
    <location>
        <position position="57"/>
    </location>
    <ligand>
        <name>ATP</name>
        <dbReference type="ChEBI" id="CHEBI:30616"/>
    </ligand>
</feature>
<feature type="binding site" evidence="7">
    <location>
        <position position="229"/>
    </location>
    <ligand>
        <name>substrate</name>
    </ligand>
</feature>
<feature type="domain" description="Aminoglycoside phosphotransferase" evidence="8">
    <location>
        <begin position="32"/>
        <end position="286"/>
    </location>
</feature>
<feature type="binding site" evidence="7">
    <location>
        <begin position="111"/>
        <end position="113"/>
    </location>
    <ligand>
        <name>ATP</name>
        <dbReference type="ChEBI" id="CHEBI:30616"/>
    </ligand>
</feature>
<dbReference type="HAMAP" id="MF_01683">
    <property type="entry name" value="Salvage_MtnK"/>
    <property type="match status" value="1"/>
</dbReference>
<dbReference type="PANTHER" id="PTHR34273">
    <property type="entry name" value="METHYLTHIORIBOSE KINASE"/>
    <property type="match status" value="1"/>
</dbReference>
<gene>
    <name evidence="7 9" type="primary">mtnK</name>
    <name evidence="9" type="ORF">JIR001_28050</name>
</gene>
<keyword evidence="5 7" id="KW-0418">Kinase</keyword>
<dbReference type="Gene3D" id="3.30.200.20">
    <property type="entry name" value="Phosphorylase Kinase, domain 1"/>
    <property type="match status" value="1"/>
</dbReference>
<evidence type="ECO:0000256" key="6">
    <source>
        <dbReference type="ARBA" id="ARBA00022840"/>
    </source>
</evidence>
<feature type="binding site" evidence="7">
    <location>
        <position position="40"/>
    </location>
    <ligand>
        <name>ATP</name>
        <dbReference type="ChEBI" id="CHEBI:30616"/>
    </ligand>
</feature>
<evidence type="ECO:0000313" key="10">
    <source>
        <dbReference type="Proteomes" id="UP000677436"/>
    </source>
</evidence>
<feature type="binding site" evidence="7">
    <location>
        <begin position="246"/>
        <end position="248"/>
    </location>
    <ligand>
        <name>ATP</name>
        <dbReference type="ChEBI" id="CHEBI:30616"/>
    </ligand>
</feature>
<dbReference type="GO" id="GO:0019509">
    <property type="term" value="P:L-methionine salvage from methylthioadenosine"/>
    <property type="evidence" value="ECO:0007669"/>
    <property type="project" value="UniProtKB-UniRule"/>
</dbReference>
<dbReference type="GO" id="GO:0046522">
    <property type="term" value="F:S-methyl-5-thioribose kinase activity"/>
    <property type="evidence" value="ECO:0007669"/>
    <property type="project" value="UniProtKB-UniRule"/>
</dbReference>
<proteinExistence type="inferred from homology"/>
<dbReference type="InterPro" id="IPR009212">
    <property type="entry name" value="Methylthioribose_kinase"/>
</dbReference>
<feature type="binding site" evidence="7">
    <location>
        <position position="345"/>
    </location>
    <ligand>
        <name>substrate</name>
    </ligand>
</feature>
<dbReference type="Proteomes" id="UP000677436">
    <property type="component" value="Chromosome"/>
</dbReference>
<evidence type="ECO:0000313" key="9">
    <source>
        <dbReference type="EMBL" id="BCU83022.1"/>
    </source>
</evidence>
<keyword evidence="10" id="KW-1185">Reference proteome</keyword>
<dbReference type="RefSeq" id="WP_212773297.1">
    <property type="nucleotide sequence ID" value="NZ_AP024601.1"/>
</dbReference>
<comment type="function">
    <text evidence="7">Catalyzes the phosphorylation of methylthioribose into methylthioribose-1-phosphate.</text>
</comment>
<evidence type="ECO:0000256" key="7">
    <source>
        <dbReference type="HAMAP-Rule" id="MF_01683"/>
    </source>
</evidence>
<keyword evidence="6 7" id="KW-0067">ATP-binding</keyword>
<evidence type="ECO:0000256" key="4">
    <source>
        <dbReference type="ARBA" id="ARBA00022741"/>
    </source>
</evidence>
<dbReference type="UniPathway" id="UPA00904">
    <property type="reaction ID" value="UER00872"/>
</dbReference>
<reference evidence="9" key="1">
    <citation type="journal article" date="2013" name="Int. J. Syst. Evol. Microbiol.">
        <title>Polycladomyces abyssicola gen. nov., sp. nov., a thermophilic filamentous bacterium isolated from hemipelagic sediment.</title>
        <authorList>
            <person name="Tsubouchi T."/>
            <person name="Shimane Y."/>
            <person name="Mori K."/>
            <person name="Usui K."/>
            <person name="Hiraki T."/>
            <person name="Tame A."/>
            <person name="Uematsu K."/>
            <person name="Maruyama T."/>
            <person name="Hatada Y."/>
        </authorList>
    </citation>
    <scope>NUCLEOTIDE SEQUENCE</scope>
    <source>
        <strain evidence="9">JIR-001</strain>
    </source>
</reference>
<dbReference type="PANTHER" id="PTHR34273:SF2">
    <property type="entry name" value="METHYLTHIORIBOSE KINASE"/>
    <property type="match status" value="1"/>
</dbReference>
<dbReference type="InterPro" id="IPR002575">
    <property type="entry name" value="Aminoglycoside_PTrfase"/>
</dbReference>
<reference evidence="9" key="2">
    <citation type="journal article" date="2021" name="Microbiol. Resour. Announc.">
        <title>Complete Genome Sequence of Polycladomyces abyssicola JIR-001T, Isolated from Hemipelagic Sediment in Deep Seawater.</title>
        <authorList>
            <person name="Tsubouchi T."/>
            <person name="Kaneko Y."/>
        </authorList>
    </citation>
    <scope>NUCLEOTIDE SEQUENCE</scope>
    <source>
        <strain evidence="9">JIR-001</strain>
    </source>
</reference>
<dbReference type="PIRSF" id="PIRSF031134">
    <property type="entry name" value="MTRK"/>
    <property type="match status" value="1"/>
</dbReference>